<proteinExistence type="predicted"/>
<evidence type="ECO:0000313" key="1">
    <source>
        <dbReference type="EMBL" id="OIQ72627.1"/>
    </source>
</evidence>
<dbReference type="EMBL" id="MLJW01003192">
    <property type="protein sequence ID" value="OIQ72627.1"/>
    <property type="molecule type" value="Genomic_DNA"/>
</dbReference>
<dbReference type="Gene3D" id="3.40.50.450">
    <property type="match status" value="1"/>
</dbReference>
<evidence type="ECO:0008006" key="2">
    <source>
        <dbReference type="Google" id="ProtNLM"/>
    </source>
</evidence>
<sequence>MESLLSFWQNEGFSGTGNAGLLERPLTAFFASRRCSGKAIRLAMNWAVQQATIKTPLIGAFHSPLEQSVLEVMLTAQAPVVVVIARKLQTAKLPARWRVAIEYDNMAVVSMTDQPQRLTSGMAMQRNHWVARHASKIVIAEATTGGSLAECVAQWRDDGVSVNDLASIG</sequence>
<reference evidence="1" key="1">
    <citation type="submission" date="2016-10" db="EMBL/GenBank/DDBJ databases">
        <title>Sequence of Gallionella enrichment culture.</title>
        <authorList>
            <person name="Poehlein A."/>
            <person name="Muehling M."/>
            <person name="Daniel R."/>
        </authorList>
    </citation>
    <scope>NUCLEOTIDE SEQUENCE</scope>
</reference>
<dbReference type="AlphaFoldDB" id="A0A1J5Q592"/>
<gene>
    <name evidence="1" type="ORF">GALL_457450</name>
</gene>
<organism evidence="1">
    <name type="scientific">mine drainage metagenome</name>
    <dbReference type="NCBI Taxonomy" id="410659"/>
    <lineage>
        <taxon>unclassified sequences</taxon>
        <taxon>metagenomes</taxon>
        <taxon>ecological metagenomes</taxon>
    </lineage>
</organism>
<accession>A0A1J5Q592</accession>
<name>A0A1J5Q592_9ZZZZ</name>
<protein>
    <recommendedName>
        <fullName evidence="2">SMF family protein</fullName>
    </recommendedName>
</protein>
<comment type="caution">
    <text evidence="1">The sequence shown here is derived from an EMBL/GenBank/DDBJ whole genome shotgun (WGS) entry which is preliminary data.</text>
</comment>